<comment type="caution">
    <text evidence="9">The sequence shown here is derived from an EMBL/GenBank/DDBJ whole genome shotgun (WGS) entry which is preliminary data.</text>
</comment>
<comment type="subcellular location">
    <subcellularLocation>
        <location evidence="1">Mitochondrion</location>
    </subcellularLocation>
</comment>
<protein>
    <recommendedName>
        <fullName evidence="7">Large ribosomal subunit protein bL36m</fullName>
    </recommendedName>
    <alternativeName>
        <fullName evidence="8">39S ribosomal protein L36, mitochondrial</fullName>
    </alternativeName>
</protein>
<keyword evidence="10" id="KW-1185">Reference proteome</keyword>
<gene>
    <name evidence="9" type="ORF">OFUS_LOCUS5946</name>
</gene>
<keyword evidence="4" id="KW-0689">Ribosomal protein</keyword>
<evidence type="ECO:0000256" key="1">
    <source>
        <dbReference type="ARBA" id="ARBA00004173"/>
    </source>
</evidence>
<dbReference type="InterPro" id="IPR035977">
    <property type="entry name" value="Ribosomal_bL36_sp"/>
</dbReference>
<dbReference type="GO" id="GO:0003735">
    <property type="term" value="F:structural constituent of ribosome"/>
    <property type="evidence" value="ECO:0007669"/>
    <property type="project" value="InterPro"/>
</dbReference>
<keyword evidence="5" id="KW-0496">Mitochondrion</keyword>
<dbReference type="AlphaFoldDB" id="A0A8J1TTK0"/>
<reference evidence="9" key="1">
    <citation type="submission" date="2022-03" db="EMBL/GenBank/DDBJ databases">
        <authorList>
            <person name="Martin C."/>
        </authorList>
    </citation>
    <scope>NUCLEOTIDE SEQUENCE</scope>
</reference>
<dbReference type="Proteomes" id="UP000749559">
    <property type="component" value="Unassembled WGS sequence"/>
</dbReference>
<keyword evidence="3" id="KW-0809">Transit peptide</keyword>
<dbReference type="SUPFAM" id="SSF57840">
    <property type="entry name" value="Ribosomal protein L36"/>
    <property type="match status" value="1"/>
</dbReference>
<evidence type="ECO:0000256" key="8">
    <source>
        <dbReference type="ARBA" id="ARBA00035411"/>
    </source>
</evidence>
<dbReference type="PANTHER" id="PTHR46909">
    <property type="entry name" value="39S RIBOSOMAL PROTEIN L36, MITOCHONDRIAL"/>
    <property type="match status" value="1"/>
</dbReference>
<dbReference type="Pfam" id="PF00444">
    <property type="entry name" value="Ribosomal_L36"/>
    <property type="match status" value="1"/>
</dbReference>
<keyword evidence="6" id="KW-0687">Ribonucleoprotein</keyword>
<comment type="similarity">
    <text evidence="2">Belongs to the bacterial ribosomal protein bL36 family.</text>
</comment>
<evidence type="ECO:0000256" key="7">
    <source>
        <dbReference type="ARBA" id="ARBA00035239"/>
    </source>
</evidence>
<evidence type="ECO:0000256" key="3">
    <source>
        <dbReference type="ARBA" id="ARBA00022946"/>
    </source>
</evidence>
<evidence type="ECO:0000256" key="2">
    <source>
        <dbReference type="ARBA" id="ARBA00007645"/>
    </source>
</evidence>
<evidence type="ECO:0000256" key="4">
    <source>
        <dbReference type="ARBA" id="ARBA00022980"/>
    </source>
</evidence>
<proteinExistence type="inferred from homology"/>
<dbReference type="InterPro" id="IPR052143">
    <property type="entry name" value="Mitoribosomal_bL36m"/>
</dbReference>
<dbReference type="GO" id="GO:0006412">
    <property type="term" value="P:translation"/>
    <property type="evidence" value="ECO:0007669"/>
    <property type="project" value="InterPro"/>
</dbReference>
<dbReference type="EMBL" id="CAIIXF020000003">
    <property type="protein sequence ID" value="CAH1779109.1"/>
    <property type="molecule type" value="Genomic_DNA"/>
</dbReference>
<evidence type="ECO:0000256" key="5">
    <source>
        <dbReference type="ARBA" id="ARBA00023128"/>
    </source>
</evidence>
<evidence type="ECO:0000313" key="10">
    <source>
        <dbReference type="Proteomes" id="UP000749559"/>
    </source>
</evidence>
<dbReference type="OrthoDB" id="10265903at2759"/>
<evidence type="ECO:0000313" key="9">
    <source>
        <dbReference type="EMBL" id="CAH1779109.1"/>
    </source>
</evidence>
<sequence>MAGIIRQACLGAMTGIHRHTIGTLRSASMLTKHIGAIYNVSYTQNQPFSSLTKFLSHNLRCTNSSILTPQILKPAMPLIEQTCGYKVKGKLKLRCSSCFFVKRLGRGYVECHRKPRHRQMQKQAKHMIYQEDSRLAKGPNPLRDVLHYKMGQYRSASKK</sequence>
<organism evidence="9 10">
    <name type="scientific">Owenia fusiformis</name>
    <name type="common">Polychaete worm</name>
    <dbReference type="NCBI Taxonomy" id="6347"/>
    <lineage>
        <taxon>Eukaryota</taxon>
        <taxon>Metazoa</taxon>
        <taxon>Spiralia</taxon>
        <taxon>Lophotrochozoa</taxon>
        <taxon>Annelida</taxon>
        <taxon>Polychaeta</taxon>
        <taxon>Sedentaria</taxon>
        <taxon>Canalipalpata</taxon>
        <taxon>Sabellida</taxon>
        <taxon>Oweniida</taxon>
        <taxon>Oweniidae</taxon>
        <taxon>Owenia</taxon>
    </lineage>
</organism>
<accession>A0A8J1TTK0</accession>
<dbReference type="GO" id="GO:0005762">
    <property type="term" value="C:mitochondrial large ribosomal subunit"/>
    <property type="evidence" value="ECO:0007669"/>
    <property type="project" value="TreeGrafter"/>
</dbReference>
<evidence type="ECO:0000256" key="6">
    <source>
        <dbReference type="ARBA" id="ARBA00023274"/>
    </source>
</evidence>
<dbReference type="PANTHER" id="PTHR46909:SF1">
    <property type="entry name" value="LARGE RIBOSOMAL SUBUNIT PROTEIN BL36M"/>
    <property type="match status" value="1"/>
</dbReference>
<dbReference type="InterPro" id="IPR000473">
    <property type="entry name" value="Ribosomal_bL36"/>
</dbReference>
<name>A0A8J1TTK0_OWEFU</name>